<feature type="domain" description="Transposase InsH N-terminal" evidence="1">
    <location>
        <begin position="32"/>
        <end position="112"/>
    </location>
</feature>
<proteinExistence type="predicted"/>
<gene>
    <name evidence="3" type="ORF">Dcar01_01150</name>
</gene>
<dbReference type="InterPro" id="IPR047629">
    <property type="entry name" value="IS1182_transpos"/>
</dbReference>
<dbReference type="Pfam" id="PF05598">
    <property type="entry name" value="DUF772"/>
    <property type="match status" value="1"/>
</dbReference>
<organism evidence="3 4">
    <name type="scientific">Deinococcus carri</name>
    <dbReference type="NCBI Taxonomy" id="1211323"/>
    <lineage>
        <taxon>Bacteria</taxon>
        <taxon>Thermotogati</taxon>
        <taxon>Deinococcota</taxon>
        <taxon>Deinococci</taxon>
        <taxon>Deinococcales</taxon>
        <taxon>Deinococcaceae</taxon>
        <taxon>Deinococcus</taxon>
    </lineage>
</organism>
<dbReference type="NCBIfam" id="NF033551">
    <property type="entry name" value="transpos_IS1182"/>
    <property type="match status" value="1"/>
</dbReference>
<dbReference type="PANTHER" id="PTHR35604:SF2">
    <property type="entry name" value="TRANSPOSASE INSH FOR INSERTION SEQUENCE ELEMENT IS5A-RELATED"/>
    <property type="match status" value="1"/>
</dbReference>
<dbReference type="EMBL" id="BAABRP010000002">
    <property type="protein sequence ID" value="GAA5512436.1"/>
    <property type="molecule type" value="Genomic_DNA"/>
</dbReference>
<accession>A0ABP9W600</accession>
<protein>
    <submittedName>
        <fullName evidence="3">IS5 family transposase ISAcma45</fullName>
    </submittedName>
</protein>
<sequence>MLRPQAIGEIPEQTARIAHAAFPKGNVAMRLRDELGTLYRDEDFQHLFPVTGQPALPPWRLALVTVLQFVENLTDRQAADQVRARIDWKHALGLDLDHAGFDRSVLSEFRARLVSGNAEQLLLDRLLEQLKAQGLLKARGKQRTDSTHILAAIRTLNRLEFVGETLRAALNDLAVAAPDWMRTLAPPAWFERYGHRVEEYRLPKGQEARAAYAAVIGTDGFILLDALDADEQHHELRELSAVRLLRQAWTQHFERQEGGVRLGAGPELPPAGERFESPYDQDAQFGNKRSLTWTGYKVHLTESCDDDLPHLITHVETTRAVIPDISSGATIHTALAQKALLPQEHLVDGGYVDADFLASSEQDHAVTVIGPAKGSVSWQAHTEGAFDVDRFQVDWAQHRATCPQGKQSLPWTPGVNAFGTAVLHVKFRTRDCQACVARSLCTKAVQSPRHLTLQPQAQHEALRAARSRQQTESWQPLYNRRAGIEGTLSQAVRTLGLRHARYRGLAKTDLEHVLIAAAINVRRVVAWLEGCPRETTRTSRFQALRPVA</sequence>
<dbReference type="Proteomes" id="UP001401887">
    <property type="component" value="Unassembled WGS sequence"/>
</dbReference>
<evidence type="ECO:0000313" key="3">
    <source>
        <dbReference type="EMBL" id="GAA5512436.1"/>
    </source>
</evidence>
<evidence type="ECO:0000313" key="4">
    <source>
        <dbReference type="Proteomes" id="UP001401887"/>
    </source>
</evidence>
<evidence type="ECO:0000259" key="2">
    <source>
        <dbReference type="Pfam" id="PF13751"/>
    </source>
</evidence>
<evidence type="ECO:0000259" key="1">
    <source>
        <dbReference type="Pfam" id="PF05598"/>
    </source>
</evidence>
<dbReference type="Pfam" id="PF13751">
    <property type="entry name" value="DDE_Tnp_1_6"/>
    <property type="match status" value="1"/>
</dbReference>
<reference evidence="3 4" key="1">
    <citation type="submission" date="2024-02" db="EMBL/GenBank/DDBJ databases">
        <title>Deinococcus carri NBRC 110142.</title>
        <authorList>
            <person name="Ichikawa N."/>
            <person name="Katano-Makiyama Y."/>
            <person name="Hidaka K."/>
        </authorList>
    </citation>
    <scope>NUCLEOTIDE SEQUENCE [LARGE SCALE GENOMIC DNA]</scope>
    <source>
        <strain evidence="3 4">NBRC 110142</strain>
    </source>
</reference>
<dbReference type="InterPro" id="IPR025668">
    <property type="entry name" value="Tnp_DDE_dom"/>
</dbReference>
<dbReference type="PANTHER" id="PTHR35604">
    <property type="entry name" value="TRANSPOSASE INSH FOR INSERTION SEQUENCE ELEMENT IS5A-RELATED"/>
    <property type="match status" value="1"/>
</dbReference>
<comment type="caution">
    <text evidence="3">The sequence shown here is derived from an EMBL/GenBank/DDBJ whole genome shotgun (WGS) entry which is preliminary data.</text>
</comment>
<keyword evidence="4" id="KW-1185">Reference proteome</keyword>
<dbReference type="RefSeq" id="WP_345462282.1">
    <property type="nucleotide sequence ID" value="NZ_BAABRP010000002.1"/>
</dbReference>
<dbReference type="InterPro" id="IPR008490">
    <property type="entry name" value="Transposase_InsH_N"/>
</dbReference>
<feature type="domain" description="Transposase DDE" evidence="2">
    <location>
        <begin position="401"/>
        <end position="524"/>
    </location>
</feature>
<name>A0ABP9W600_9DEIO</name>